<keyword evidence="5" id="KW-0964">Secreted</keyword>
<evidence type="ECO:0000256" key="1">
    <source>
        <dbReference type="ARBA" id="ARBA00001324"/>
    </source>
</evidence>
<evidence type="ECO:0000256" key="3">
    <source>
        <dbReference type="ARBA" id="ARBA00010418"/>
    </source>
</evidence>
<evidence type="ECO:0000259" key="9">
    <source>
        <dbReference type="Pfam" id="PF14683"/>
    </source>
</evidence>
<dbReference type="CDD" id="cd10317">
    <property type="entry name" value="RGL4_C"/>
    <property type="match status" value="1"/>
</dbReference>
<evidence type="ECO:0000256" key="5">
    <source>
        <dbReference type="ARBA" id="ARBA00022525"/>
    </source>
</evidence>
<dbReference type="InterPro" id="IPR051850">
    <property type="entry name" value="Polysacch_Lyase_4"/>
</dbReference>
<reference evidence="11" key="1">
    <citation type="submission" date="2023-03" db="EMBL/GenBank/DDBJ databases">
        <authorList>
            <person name="Julca I."/>
        </authorList>
    </citation>
    <scope>NUCLEOTIDE SEQUENCE</scope>
</reference>
<comment type="subcellular location">
    <subcellularLocation>
        <location evidence="2">Secreted</location>
    </subcellularLocation>
</comment>
<feature type="region of interest" description="Disordered" evidence="8">
    <location>
        <begin position="1"/>
        <end position="21"/>
    </location>
</feature>
<dbReference type="Gene3D" id="2.70.98.10">
    <property type="match status" value="1"/>
</dbReference>
<evidence type="ECO:0000259" key="10">
    <source>
        <dbReference type="Pfam" id="PF14686"/>
    </source>
</evidence>
<dbReference type="SUPFAM" id="SSF49785">
    <property type="entry name" value="Galactose-binding domain-like"/>
    <property type="match status" value="1"/>
</dbReference>
<keyword evidence="7" id="KW-0456">Lyase</keyword>
<dbReference type="EC" id="4.2.2.23" evidence="4"/>
<dbReference type="GO" id="GO:0005576">
    <property type="term" value="C:extracellular region"/>
    <property type="evidence" value="ECO:0007669"/>
    <property type="project" value="UniProtKB-SubCell"/>
</dbReference>
<dbReference type="AlphaFoldDB" id="A0AAV1E734"/>
<organism evidence="11 12">
    <name type="scientific">Oldenlandia corymbosa var. corymbosa</name>
    <dbReference type="NCBI Taxonomy" id="529605"/>
    <lineage>
        <taxon>Eukaryota</taxon>
        <taxon>Viridiplantae</taxon>
        <taxon>Streptophyta</taxon>
        <taxon>Embryophyta</taxon>
        <taxon>Tracheophyta</taxon>
        <taxon>Spermatophyta</taxon>
        <taxon>Magnoliopsida</taxon>
        <taxon>eudicotyledons</taxon>
        <taxon>Gunneridae</taxon>
        <taxon>Pentapetalae</taxon>
        <taxon>asterids</taxon>
        <taxon>lamiids</taxon>
        <taxon>Gentianales</taxon>
        <taxon>Rubiaceae</taxon>
        <taxon>Rubioideae</taxon>
        <taxon>Spermacoceae</taxon>
        <taxon>Hedyotis-Oldenlandia complex</taxon>
        <taxon>Oldenlandia</taxon>
    </lineage>
</organism>
<dbReference type="InterPro" id="IPR029413">
    <property type="entry name" value="RG-lyase_II"/>
</dbReference>
<dbReference type="Pfam" id="PF14686">
    <property type="entry name" value="fn3_3"/>
    <property type="match status" value="1"/>
</dbReference>
<dbReference type="Gene3D" id="2.60.40.1120">
    <property type="entry name" value="Carboxypeptidase-like, regulatory domain"/>
    <property type="match status" value="1"/>
</dbReference>
<keyword evidence="12" id="KW-1185">Reference proteome</keyword>
<feature type="domain" description="Rhamnogalacturonan lyase" evidence="10">
    <location>
        <begin position="194"/>
        <end position="266"/>
    </location>
</feature>
<evidence type="ECO:0000256" key="2">
    <source>
        <dbReference type="ARBA" id="ARBA00004613"/>
    </source>
</evidence>
<evidence type="ECO:0000313" key="11">
    <source>
        <dbReference type="EMBL" id="CAI9115105.1"/>
    </source>
</evidence>
<name>A0AAV1E734_OLDCO</name>
<dbReference type="InterPro" id="IPR029411">
    <property type="entry name" value="RG-lyase_III"/>
</dbReference>
<evidence type="ECO:0000313" key="12">
    <source>
        <dbReference type="Proteomes" id="UP001161247"/>
    </source>
</evidence>
<gene>
    <name evidence="11" type="ORF">OLC1_LOCUS21691</name>
</gene>
<dbReference type="PANTHER" id="PTHR32018">
    <property type="entry name" value="RHAMNOGALACTURONATE LYASE FAMILY PROTEIN"/>
    <property type="match status" value="1"/>
</dbReference>
<dbReference type="GO" id="GO:0005975">
    <property type="term" value="P:carbohydrate metabolic process"/>
    <property type="evidence" value="ECO:0007669"/>
    <property type="project" value="InterPro"/>
</dbReference>
<comment type="similarity">
    <text evidence="3">Belongs to the polysaccharide lyase 4 family.</text>
</comment>
<dbReference type="CDD" id="cd10316">
    <property type="entry name" value="RGL4_M"/>
    <property type="match status" value="1"/>
</dbReference>
<proteinExistence type="inferred from homology"/>
<dbReference type="GO" id="GO:0030246">
    <property type="term" value="F:carbohydrate binding"/>
    <property type="evidence" value="ECO:0007669"/>
    <property type="project" value="InterPro"/>
</dbReference>
<dbReference type="InterPro" id="IPR008979">
    <property type="entry name" value="Galactose-bd-like_sf"/>
</dbReference>
<dbReference type="Proteomes" id="UP001161247">
    <property type="component" value="Chromosome 8"/>
</dbReference>
<evidence type="ECO:0000256" key="7">
    <source>
        <dbReference type="ARBA" id="ARBA00023239"/>
    </source>
</evidence>
<dbReference type="InterPro" id="IPR010325">
    <property type="entry name" value="Rhamnogal_lyase"/>
</dbReference>
<sequence length="477" mass="53593">MAIADNKQRFMPSPDDRERGQPLAYKEAVHVKGPTGQMEVDDKYQYSLDNKDQQAHGWISAEKNVGFWVIMPSYESKAGGPMKRELTSHVGPTSLATFFTRHYAGGPLKGLHFEEGEPWKKVLGPVFIYLNSGTMNQPCSLWNDAKQQFTKEVQKWPYNFLMSPDFPPAKQRATVSGTLQINGRFLQNGNFPAKFAYVGLAAPGVPGSWQIEAKGYQFWTQTDSMGSFSIKGVRAGTYNLYAWIPGIFGDYMYNTNVVVVPGDAIKLGVLVFNPPRNGPTVWEIGIPDRSAAEFYVPDPLPGLVNPLFTNLPTERYRQYGLWDRYTDLYPNQDLVYHIGINNYRNDWFFAHVNRRKTSGTTTTYVPTNWQISFDLKEVIPTATYTLRLALASASYASIQVRINDPLKPLPDFSTGIIGEDNAIARHGPHGLYWQCSFSIRGNRLVVGSNSIFLRQSIGGFPFVGAMYDYLRLEGPGV</sequence>
<accession>A0AAV1E734</accession>
<dbReference type="SUPFAM" id="SSF49452">
    <property type="entry name" value="Starch-binding domain-like"/>
    <property type="match status" value="1"/>
</dbReference>
<feature type="domain" description="Rhamnogalacturonan lyase" evidence="9">
    <location>
        <begin position="280"/>
        <end position="472"/>
    </location>
</feature>
<dbReference type="Pfam" id="PF06045">
    <property type="entry name" value="Rhamnogal_lyase"/>
    <property type="match status" value="1"/>
</dbReference>
<comment type="catalytic activity">
    <reaction evidence="1">
        <text>Endotype eliminative cleavage of L-alpha-rhamnopyranosyl-(1-&gt;4)-alpha-D-galactopyranosyluronic acid bonds of rhamnogalacturonan I domains in ramified hairy regions of pectin leaving L-rhamnopyranose at the reducing end and 4-deoxy-4,5-unsaturated D-galactopyranosyluronic acid at the non-reducing end.</text>
        <dbReference type="EC" id="4.2.2.23"/>
    </reaction>
</comment>
<evidence type="ECO:0000256" key="8">
    <source>
        <dbReference type="SAM" id="MobiDB-lite"/>
    </source>
</evidence>
<dbReference type="Pfam" id="PF14683">
    <property type="entry name" value="CBM-like"/>
    <property type="match status" value="1"/>
</dbReference>
<dbReference type="SUPFAM" id="SSF74650">
    <property type="entry name" value="Galactose mutarotase-like"/>
    <property type="match status" value="1"/>
</dbReference>
<evidence type="ECO:0000256" key="6">
    <source>
        <dbReference type="ARBA" id="ARBA00022729"/>
    </source>
</evidence>
<keyword evidence="6" id="KW-0732">Signal</keyword>
<dbReference type="InterPro" id="IPR014718">
    <property type="entry name" value="GH-type_carb-bd"/>
</dbReference>
<evidence type="ECO:0000256" key="4">
    <source>
        <dbReference type="ARBA" id="ARBA00012437"/>
    </source>
</evidence>
<dbReference type="PANTHER" id="PTHR32018:SF18">
    <property type="entry name" value="RHAMNOGALACTURONAN ENDOLYASE"/>
    <property type="match status" value="1"/>
</dbReference>
<dbReference type="Gene3D" id="2.60.120.260">
    <property type="entry name" value="Galactose-binding domain-like"/>
    <property type="match status" value="1"/>
</dbReference>
<dbReference type="EMBL" id="OX459125">
    <property type="protein sequence ID" value="CAI9115105.1"/>
    <property type="molecule type" value="Genomic_DNA"/>
</dbReference>
<dbReference type="InterPro" id="IPR011013">
    <property type="entry name" value="Gal_mutarotase_sf_dom"/>
</dbReference>
<protein>
    <recommendedName>
        <fullName evidence="4">rhamnogalacturonan endolyase</fullName>
        <ecNumber evidence="4">4.2.2.23</ecNumber>
    </recommendedName>
</protein>
<dbReference type="InterPro" id="IPR013784">
    <property type="entry name" value="Carb-bd-like_fold"/>
</dbReference>
<dbReference type="GO" id="GO:0102210">
    <property type="term" value="F:rhamnogalacturonan endolyase activity"/>
    <property type="evidence" value="ECO:0007669"/>
    <property type="project" value="UniProtKB-EC"/>
</dbReference>